<sequence length="374" mass="42022">MSTQTSAPKATLLAPQPEVSLPSSLEVTPTLAPTTDVSPVLSEIISPHLDEADKGFDLDVPVVQLNPLPECWGHRGASASFPENTRQSFIEACKAGADGIETDIHVTADNVLVMFHDPRLERTTNGKGLIHEQPWHGVLDSVHTKKSPHQPIPKFTEVIDILMEYPRVKLNIDCKVENNPTKLFTLIKEALATVPNWETAIAPRIVLGLWHPKFLEPAALILPTVRRFCISMSISEVRKYFFDKCHGFSVWYRPLASAEGAKFREDCAKAGKELCTWTVNSREEMLECARWGVTAIITDKPELWREIKRDLEADRAKVLKRTMQSYVLPFLNYYNYSIGYHAKAREEFDYLVHEGGAFDALDAAVQPLHPAKLI</sequence>
<dbReference type="EMBL" id="AP028214">
    <property type="protein sequence ID" value="BEI90560.1"/>
    <property type="molecule type" value="Genomic_DNA"/>
</dbReference>
<dbReference type="GO" id="GO:0006629">
    <property type="term" value="P:lipid metabolic process"/>
    <property type="evidence" value="ECO:0007669"/>
    <property type="project" value="InterPro"/>
</dbReference>
<reference evidence="3" key="1">
    <citation type="journal article" date="2023" name="BMC Genomics">
        <title>Chromosome-level genome assemblies of Cutaneotrichosporon spp. (Trichosporonales, Basidiomycota) reveal imbalanced evolution between nucleotide sequences and chromosome synteny.</title>
        <authorList>
            <person name="Kobayashi Y."/>
            <person name="Kayamori A."/>
            <person name="Aoki K."/>
            <person name="Shiwa Y."/>
            <person name="Matsutani M."/>
            <person name="Fujita N."/>
            <person name="Sugita T."/>
            <person name="Iwasaki W."/>
            <person name="Tanaka N."/>
            <person name="Takashima M."/>
        </authorList>
    </citation>
    <scope>NUCLEOTIDE SEQUENCE</scope>
    <source>
        <strain evidence="3">HIS019</strain>
    </source>
</reference>
<protein>
    <recommendedName>
        <fullName evidence="2">GP-PDE domain-containing protein</fullName>
    </recommendedName>
</protein>
<dbReference type="AlphaFoldDB" id="A0AA48L211"/>
<dbReference type="GeneID" id="85494430"/>
<dbReference type="PANTHER" id="PTHR43805:SF1">
    <property type="entry name" value="GP-PDE DOMAIN-CONTAINING PROTEIN"/>
    <property type="match status" value="1"/>
</dbReference>
<evidence type="ECO:0000259" key="2">
    <source>
        <dbReference type="PROSITE" id="PS51704"/>
    </source>
</evidence>
<organism evidence="3 4">
    <name type="scientific">Cutaneotrichosporon cavernicola</name>
    <dbReference type="NCBI Taxonomy" id="279322"/>
    <lineage>
        <taxon>Eukaryota</taxon>
        <taxon>Fungi</taxon>
        <taxon>Dikarya</taxon>
        <taxon>Basidiomycota</taxon>
        <taxon>Agaricomycotina</taxon>
        <taxon>Tremellomycetes</taxon>
        <taxon>Trichosporonales</taxon>
        <taxon>Trichosporonaceae</taxon>
        <taxon>Cutaneotrichosporon</taxon>
    </lineage>
</organism>
<dbReference type="Gene3D" id="3.20.20.190">
    <property type="entry name" value="Phosphatidylinositol (PI) phosphodiesterase"/>
    <property type="match status" value="1"/>
</dbReference>
<feature type="region of interest" description="Disordered" evidence="1">
    <location>
        <begin position="1"/>
        <end position="26"/>
    </location>
</feature>
<dbReference type="Proteomes" id="UP001233271">
    <property type="component" value="Chromosome 3"/>
</dbReference>
<keyword evidence="4" id="KW-1185">Reference proteome</keyword>
<dbReference type="PROSITE" id="PS51704">
    <property type="entry name" value="GP_PDE"/>
    <property type="match status" value="1"/>
</dbReference>
<proteinExistence type="predicted"/>
<dbReference type="GO" id="GO:0008081">
    <property type="term" value="F:phosphoric diester hydrolase activity"/>
    <property type="evidence" value="ECO:0007669"/>
    <property type="project" value="InterPro"/>
</dbReference>
<dbReference type="InterPro" id="IPR030395">
    <property type="entry name" value="GP_PDE_dom"/>
</dbReference>
<evidence type="ECO:0000256" key="1">
    <source>
        <dbReference type="SAM" id="MobiDB-lite"/>
    </source>
</evidence>
<dbReference type="RefSeq" id="XP_060455825.1">
    <property type="nucleotide sequence ID" value="XM_060599097.1"/>
</dbReference>
<dbReference type="KEGG" id="ccac:CcaHIS019_0306300"/>
<accession>A0AA48L211</accession>
<feature type="domain" description="GP-PDE" evidence="2">
    <location>
        <begin position="69"/>
        <end position="308"/>
    </location>
</feature>
<evidence type="ECO:0000313" key="3">
    <source>
        <dbReference type="EMBL" id="BEI90560.1"/>
    </source>
</evidence>
<dbReference type="Pfam" id="PF03009">
    <property type="entry name" value="GDPD"/>
    <property type="match status" value="1"/>
</dbReference>
<dbReference type="InterPro" id="IPR017946">
    <property type="entry name" value="PLC-like_Pdiesterase_TIM-brl"/>
</dbReference>
<evidence type="ECO:0000313" key="4">
    <source>
        <dbReference type="Proteomes" id="UP001233271"/>
    </source>
</evidence>
<gene>
    <name evidence="3" type="ORF">CcaverHIS019_0306300</name>
</gene>
<dbReference type="PANTHER" id="PTHR43805">
    <property type="entry name" value="GLYCEROPHOSPHORYL DIESTER PHOSPHODIESTERASE"/>
    <property type="match status" value="1"/>
</dbReference>
<name>A0AA48L211_9TREE</name>
<dbReference type="SUPFAM" id="SSF51695">
    <property type="entry name" value="PLC-like phosphodiesterases"/>
    <property type="match status" value="1"/>
</dbReference>